<dbReference type="GO" id="GO:0016773">
    <property type="term" value="F:phosphotransferase activity, alcohol group as acceptor"/>
    <property type="evidence" value="ECO:0007669"/>
    <property type="project" value="UniProtKB-ARBA"/>
</dbReference>
<proteinExistence type="predicted"/>
<dbReference type="GO" id="GO:0016020">
    <property type="term" value="C:membrane"/>
    <property type="evidence" value="ECO:0007669"/>
    <property type="project" value="TreeGrafter"/>
</dbReference>
<feature type="region of interest" description="Disordered" evidence="1">
    <location>
        <begin position="557"/>
        <end position="627"/>
    </location>
</feature>
<feature type="compositionally biased region" description="Basic and acidic residues" evidence="1">
    <location>
        <begin position="557"/>
        <end position="566"/>
    </location>
</feature>
<gene>
    <name evidence="3" type="ORF">PSFLO_03195</name>
</gene>
<keyword evidence="3" id="KW-0418">Kinase</keyword>
<feature type="compositionally biased region" description="Gly residues" evidence="1">
    <location>
        <begin position="503"/>
        <end position="512"/>
    </location>
</feature>
<evidence type="ECO:0000313" key="4">
    <source>
        <dbReference type="Proteomes" id="UP000323386"/>
    </source>
</evidence>
<evidence type="ECO:0000313" key="3">
    <source>
        <dbReference type="EMBL" id="SPO37719.1"/>
    </source>
</evidence>
<dbReference type="SMART" id="SM00046">
    <property type="entry name" value="DAGKc"/>
    <property type="match status" value="1"/>
</dbReference>
<feature type="domain" description="DAGKc" evidence="2">
    <location>
        <begin position="220"/>
        <end position="361"/>
    </location>
</feature>
<dbReference type="Proteomes" id="UP000323386">
    <property type="component" value="Unassembled WGS sequence"/>
</dbReference>
<dbReference type="Gene3D" id="3.40.50.10330">
    <property type="entry name" value="Probable inorganic polyphosphate/atp-NAD kinase, domain 1"/>
    <property type="match status" value="1"/>
</dbReference>
<accession>A0A5C3F2P0</accession>
<dbReference type="PANTHER" id="PTHR12358:SF31">
    <property type="entry name" value="ACYLGLYCEROL KINASE, MITOCHONDRIAL"/>
    <property type="match status" value="1"/>
</dbReference>
<dbReference type="GO" id="GO:0001727">
    <property type="term" value="F:lipid kinase activity"/>
    <property type="evidence" value="ECO:0007669"/>
    <property type="project" value="TreeGrafter"/>
</dbReference>
<feature type="compositionally biased region" description="Acidic residues" evidence="1">
    <location>
        <begin position="616"/>
        <end position="627"/>
    </location>
</feature>
<dbReference type="InterPro" id="IPR001206">
    <property type="entry name" value="Diacylglycerol_kinase_cat_dom"/>
</dbReference>
<dbReference type="OrthoDB" id="3853857at2759"/>
<keyword evidence="4" id="KW-1185">Reference proteome</keyword>
<dbReference type="InterPro" id="IPR050187">
    <property type="entry name" value="Lipid_Phosphate_FormReg"/>
</dbReference>
<name>A0A5C3F2P0_9BASI</name>
<dbReference type="GO" id="GO:0046512">
    <property type="term" value="P:sphingosine biosynthetic process"/>
    <property type="evidence" value="ECO:0007669"/>
    <property type="project" value="TreeGrafter"/>
</dbReference>
<dbReference type="GO" id="GO:0005737">
    <property type="term" value="C:cytoplasm"/>
    <property type="evidence" value="ECO:0007669"/>
    <property type="project" value="TreeGrafter"/>
</dbReference>
<dbReference type="Pfam" id="PF00781">
    <property type="entry name" value="DAGK_cat"/>
    <property type="match status" value="1"/>
</dbReference>
<dbReference type="InterPro" id="IPR016064">
    <property type="entry name" value="NAD/diacylglycerol_kinase_sf"/>
</dbReference>
<sequence length="770" mass="81376">MSAADQGHRGPAISVLPPHSRPAASTAPTATATATASSSSNAASLNGGDGHAILPPQSLAVSIEGKPALVSYDHEFFFVLRGHSRSAYSDQSKAYLRVPLALVLHTSFIADSDGGSLLVRLLSPPLQSSAPSPASGFSFFKKPKASPACMASMSEDAYHALTPQQRSQRLQQQLEGPCSNLRLFRIEARIAHASRDDDDVEVKAQRWVDDVMAKAYGDVKPFRRLKILVNPAGGPGKARQLYDSRVRPIFEAALCKLDVTFTQYRLHGVEVARDLDVDSYDAMAVMSGDGLIHEVLNGLAKRSDAKRALRLPLAPIPAGSGNASAINLLGVEQGFSLALACLNIIKGRPMPADLLTVTQPASAFPPGTPIPGVPAQPSKFKRRADMGAAPVPSSTTTTRASEDAALMADAPSKPFVRYYSFLSQSIGLMADIDLGTESMRALGDTRFLIGYAAGVLRNTECEVDVDVKLGLRGSKSKAEMRERVRKFQQAGRLDGASASSAAGAGGGGGGSVAGATAASGGFGGSPDSAQVDGTRQEDGDEDDSATEWARDAFGNLRFERDAEPPLRHGAVTDALGPEGVPPRPFDLRDPSWPHSIALAPAADGSRRGGGGGGGDGDNDDNDNGDDAGDEMLGWYRIREPLASLYGGKLPWVGRDLMQFPYALPGDGAIDVAMMMHGGGRLSKLPEGDSAESGRVIYQRALAYLKVEAYRVTPRLREGHRRLKGGGMCSIDGEKVAYAPFQVEVAHGLTYSVLSLYGRYCVPVVEPPSVK</sequence>
<dbReference type="InterPro" id="IPR017438">
    <property type="entry name" value="ATP-NAD_kinase_N"/>
</dbReference>
<feature type="region of interest" description="Disordered" evidence="1">
    <location>
        <begin position="487"/>
        <end position="545"/>
    </location>
</feature>
<protein>
    <submittedName>
        <fullName evidence="3">Related to LCB5 - sphingolipid long chain base kinase</fullName>
    </submittedName>
</protein>
<dbReference type="PROSITE" id="PS50146">
    <property type="entry name" value="DAGK"/>
    <property type="match status" value="1"/>
</dbReference>
<keyword evidence="3" id="KW-0808">Transferase</keyword>
<dbReference type="SUPFAM" id="SSF111331">
    <property type="entry name" value="NAD kinase/diacylglycerol kinase-like"/>
    <property type="match status" value="1"/>
</dbReference>
<evidence type="ECO:0000259" key="2">
    <source>
        <dbReference type="PROSITE" id="PS50146"/>
    </source>
</evidence>
<feature type="region of interest" description="Disordered" evidence="1">
    <location>
        <begin position="1"/>
        <end position="27"/>
    </location>
</feature>
<organism evidence="3 4">
    <name type="scientific">Pseudozyma flocculosa</name>
    <dbReference type="NCBI Taxonomy" id="84751"/>
    <lineage>
        <taxon>Eukaryota</taxon>
        <taxon>Fungi</taxon>
        <taxon>Dikarya</taxon>
        <taxon>Basidiomycota</taxon>
        <taxon>Ustilaginomycotina</taxon>
        <taxon>Ustilaginomycetes</taxon>
        <taxon>Ustilaginales</taxon>
        <taxon>Ustilaginaceae</taxon>
        <taxon>Pseudozyma</taxon>
    </lineage>
</organism>
<dbReference type="Gene3D" id="2.60.200.40">
    <property type="match status" value="1"/>
</dbReference>
<evidence type="ECO:0000256" key="1">
    <source>
        <dbReference type="SAM" id="MobiDB-lite"/>
    </source>
</evidence>
<dbReference type="PANTHER" id="PTHR12358">
    <property type="entry name" value="SPHINGOSINE KINASE"/>
    <property type="match status" value="1"/>
</dbReference>
<dbReference type="AlphaFoldDB" id="A0A5C3F2P0"/>
<reference evidence="3 4" key="1">
    <citation type="submission" date="2018-03" db="EMBL/GenBank/DDBJ databases">
        <authorList>
            <person name="Guldener U."/>
        </authorList>
    </citation>
    <scope>NUCLEOTIDE SEQUENCE [LARGE SCALE GENOMIC DNA]</scope>
    <source>
        <strain evidence="3 4">DAOM196992</strain>
    </source>
</reference>
<dbReference type="EMBL" id="OOIP01000007">
    <property type="protein sequence ID" value="SPO37719.1"/>
    <property type="molecule type" value="Genomic_DNA"/>
</dbReference>